<feature type="domain" description="Bromo" evidence="4">
    <location>
        <begin position="326"/>
        <end position="396"/>
    </location>
</feature>
<feature type="region of interest" description="Disordered" evidence="3">
    <location>
        <begin position="1"/>
        <end position="292"/>
    </location>
</feature>
<dbReference type="PRINTS" id="PR00503">
    <property type="entry name" value="BROMODOMAIN"/>
</dbReference>
<feature type="compositionally biased region" description="Low complexity" evidence="3">
    <location>
        <begin position="106"/>
        <end position="117"/>
    </location>
</feature>
<dbReference type="PROSITE" id="PS50014">
    <property type="entry name" value="BROMODOMAIN_2"/>
    <property type="match status" value="1"/>
</dbReference>
<evidence type="ECO:0000313" key="6">
    <source>
        <dbReference type="Proteomes" id="UP000078561"/>
    </source>
</evidence>
<dbReference type="STRING" id="4829.A0A168LA79"/>
<feature type="compositionally biased region" description="Basic residues" evidence="3">
    <location>
        <begin position="500"/>
        <end position="509"/>
    </location>
</feature>
<keyword evidence="6" id="KW-1185">Reference proteome</keyword>
<evidence type="ECO:0000256" key="1">
    <source>
        <dbReference type="ARBA" id="ARBA00023117"/>
    </source>
</evidence>
<feature type="compositionally biased region" description="Polar residues" evidence="3">
    <location>
        <begin position="435"/>
        <end position="447"/>
    </location>
</feature>
<dbReference type="GO" id="GO:0006357">
    <property type="term" value="P:regulation of transcription by RNA polymerase II"/>
    <property type="evidence" value="ECO:0007669"/>
    <property type="project" value="TreeGrafter"/>
</dbReference>
<feature type="compositionally biased region" description="Basic residues" evidence="3">
    <location>
        <begin position="273"/>
        <end position="284"/>
    </location>
</feature>
<dbReference type="Pfam" id="PF00439">
    <property type="entry name" value="Bromodomain"/>
    <property type="match status" value="1"/>
</dbReference>
<dbReference type="Gene3D" id="1.20.920.10">
    <property type="entry name" value="Bromodomain-like"/>
    <property type="match status" value="1"/>
</dbReference>
<dbReference type="PANTHER" id="PTHR22881:SF27">
    <property type="entry name" value="BROMODOMAIN CONTAINING 7_9"/>
    <property type="match status" value="1"/>
</dbReference>
<feature type="compositionally biased region" description="Low complexity" evidence="3">
    <location>
        <begin position="194"/>
        <end position="203"/>
    </location>
</feature>
<feature type="compositionally biased region" description="Acidic residues" evidence="3">
    <location>
        <begin position="95"/>
        <end position="105"/>
    </location>
</feature>
<feature type="compositionally biased region" description="Polar residues" evidence="3">
    <location>
        <begin position="487"/>
        <end position="498"/>
    </location>
</feature>
<dbReference type="PROSITE" id="PS50096">
    <property type="entry name" value="IQ"/>
    <property type="match status" value="1"/>
</dbReference>
<feature type="compositionally biased region" description="Acidic residues" evidence="3">
    <location>
        <begin position="179"/>
        <end position="193"/>
    </location>
</feature>
<dbReference type="AlphaFoldDB" id="A0A168LA79"/>
<dbReference type="PANTHER" id="PTHR22881">
    <property type="entry name" value="BROMODOMAIN CONTAINING PROTEIN"/>
    <property type="match status" value="1"/>
</dbReference>
<dbReference type="InterPro" id="IPR036427">
    <property type="entry name" value="Bromodomain-like_sf"/>
</dbReference>
<keyword evidence="1 2" id="KW-0103">Bromodomain</keyword>
<dbReference type="InterPro" id="IPR001487">
    <property type="entry name" value="Bromodomain"/>
</dbReference>
<reference evidence="5" key="1">
    <citation type="submission" date="2016-04" db="EMBL/GenBank/DDBJ databases">
        <authorList>
            <person name="Evans L.H."/>
            <person name="Alamgir A."/>
            <person name="Owens N."/>
            <person name="Weber N.D."/>
            <person name="Virtaneva K."/>
            <person name="Barbian K."/>
            <person name="Babar A."/>
            <person name="Rosenke K."/>
        </authorList>
    </citation>
    <scope>NUCLEOTIDE SEQUENCE [LARGE SCALE GENOMIC DNA]</scope>
    <source>
        <strain evidence="5">CBS 101.48</strain>
    </source>
</reference>
<feature type="compositionally biased region" description="Acidic residues" evidence="3">
    <location>
        <begin position="674"/>
        <end position="684"/>
    </location>
</feature>
<evidence type="ECO:0000256" key="3">
    <source>
        <dbReference type="SAM" id="MobiDB-lite"/>
    </source>
</evidence>
<dbReference type="OMA" id="PLYGDDR"/>
<proteinExistence type="predicted"/>
<protein>
    <recommendedName>
        <fullName evidence="4">Bromo domain-containing protein</fullName>
    </recommendedName>
</protein>
<feature type="region of interest" description="Disordered" evidence="3">
    <location>
        <begin position="670"/>
        <end position="695"/>
    </location>
</feature>
<dbReference type="SUPFAM" id="SSF47370">
    <property type="entry name" value="Bromodomain"/>
    <property type="match status" value="1"/>
</dbReference>
<dbReference type="GO" id="GO:0006325">
    <property type="term" value="P:chromatin organization"/>
    <property type="evidence" value="ECO:0007669"/>
    <property type="project" value="UniProtKB-ARBA"/>
</dbReference>
<feature type="compositionally biased region" description="Polar residues" evidence="3">
    <location>
        <begin position="1"/>
        <end position="22"/>
    </location>
</feature>
<feature type="compositionally biased region" description="Basic and acidic residues" evidence="3">
    <location>
        <begin position="449"/>
        <end position="458"/>
    </location>
</feature>
<feature type="compositionally biased region" description="Acidic residues" evidence="3">
    <location>
        <begin position="204"/>
        <end position="215"/>
    </location>
</feature>
<feature type="compositionally biased region" description="Basic and acidic residues" evidence="3">
    <location>
        <begin position="46"/>
        <end position="57"/>
    </location>
</feature>
<dbReference type="InterPro" id="IPR051831">
    <property type="entry name" value="Bromodomain_contain_prot"/>
</dbReference>
<feature type="region of interest" description="Disordered" evidence="3">
    <location>
        <begin position="418"/>
        <end position="511"/>
    </location>
</feature>
<gene>
    <name evidence="5" type="primary">ABSGL_01779.1 scaffold 2142</name>
</gene>
<dbReference type="GO" id="GO:0005634">
    <property type="term" value="C:nucleus"/>
    <property type="evidence" value="ECO:0007669"/>
    <property type="project" value="TreeGrafter"/>
</dbReference>
<dbReference type="CDD" id="cd04369">
    <property type="entry name" value="Bromodomain"/>
    <property type="match status" value="1"/>
</dbReference>
<dbReference type="Proteomes" id="UP000078561">
    <property type="component" value="Unassembled WGS sequence"/>
</dbReference>
<dbReference type="OrthoDB" id="21449at2759"/>
<feature type="compositionally biased region" description="Basic residues" evidence="3">
    <location>
        <begin position="58"/>
        <end position="75"/>
    </location>
</feature>
<evidence type="ECO:0000313" key="5">
    <source>
        <dbReference type="EMBL" id="SAL96381.1"/>
    </source>
</evidence>
<dbReference type="InParanoid" id="A0A168LA79"/>
<accession>A0A168LA79</accession>
<sequence length="797" mass="88614">MSASPDTSPFHQNLSELSDNEPSTSTSSSVPRIKLKIRLNPTPSYSDHDRGPDDNSSRKHKRKKKRSHKKHKHGKHSDDNDKPHGQQHRRHSELVDIDDYDDYGSDDNIGNGNSSMSLGGGDLTSAHSPQADEGPHYQHIPVGGKRPFAMLQQQQPEDDTYVNGKDAHHPHLYRQATPYEDDEDGYSDEDNQMDDSNNNNNNNNDDDDGEYEYDHDDGALDETNVYHPTDTTTAATKKAKSGRSGKTSNKAAKSKKKPSKQLQSRTSAETTAQKKRGRPTKKAQAKTVHTSHSFLTQQQYQRGHLATKDYKKDLKAACLKLWDNLSKRDDYGFFLEPVNTKLVRDYLTVIKQPMDFSTLRHKIENDSYSTMDDFRADFLLIVRNAKLYNAPDTIYWKSADKLESYGIKAIDRTEKLVQESFASQPSPPPPSSTPRGNNRQYSWQQQQHSRKDSTTVKEEEVDILGLDGPARKASRAESERTTREPSLDTSLSRATTPMRQHMKKKKKKKMTDAGVIYGPDGSIHAVGGVNDLHSLLPMKQSFSDRPQLTTINPQALPSAFYQVNRSIHDDWANHKHFIQPSVFCDYGPFPFTTLGSSTPAMFYRPQDAHYVFPLYGDDTGEAYLKSVWQYMGDLGLDEKATSLSRHITRGAYDVVAAVIDNMDLVTEKKVESPTDCDDDIDIDTDGAPSNISDTDDSILVETEFGTVNVGALLKELQQQQPSVSGAIKVDVGETLNTQEPLQSNHAASSLPATSVTEPTSTPQGSAPQPLGNSVSSPGPSPLFSPNSSHSAPYTTTT</sequence>
<name>A0A168LA79_ABSGL</name>
<evidence type="ECO:0000259" key="4">
    <source>
        <dbReference type="PROSITE" id="PS50014"/>
    </source>
</evidence>
<organism evidence="5">
    <name type="scientific">Absidia glauca</name>
    <name type="common">Pin mould</name>
    <dbReference type="NCBI Taxonomy" id="4829"/>
    <lineage>
        <taxon>Eukaryota</taxon>
        <taxon>Fungi</taxon>
        <taxon>Fungi incertae sedis</taxon>
        <taxon>Mucoromycota</taxon>
        <taxon>Mucoromycotina</taxon>
        <taxon>Mucoromycetes</taxon>
        <taxon>Mucorales</taxon>
        <taxon>Cunninghamellaceae</taxon>
        <taxon>Absidia</taxon>
    </lineage>
</organism>
<dbReference type="EMBL" id="LT550954">
    <property type="protein sequence ID" value="SAL96381.1"/>
    <property type="molecule type" value="Genomic_DNA"/>
</dbReference>
<feature type="compositionally biased region" description="Basic and acidic residues" evidence="3">
    <location>
        <begin position="474"/>
        <end position="486"/>
    </location>
</feature>
<dbReference type="SMART" id="SM00297">
    <property type="entry name" value="BROMO"/>
    <property type="match status" value="1"/>
</dbReference>
<evidence type="ECO:0000256" key="2">
    <source>
        <dbReference type="PROSITE-ProRule" id="PRU00035"/>
    </source>
</evidence>
<feature type="compositionally biased region" description="Polar residues" evidence="3">
    <location>
        <begin position="261"/>
        <end position="271"/>
    </location>
</feature>
<feature type="region of interest" description="Disordered" evidence="3">
    <location>
        <begin position="738"/>
        <end position="797"/>
    </location>
</feature>